<keyword evidence="5" id="KW-1015">Disulfide bond</keyword>
<dbReference type="Pfam" id="PF07731">
    <property type="entry name" value="Cu-oxidase_2"/>
    <property type="match status" value="1"/>
</dbReference>
<feature type="domain" description="Plastocyanin-like" evidence="10">
    <location>
        <begin position="53"/>
        <end position="152"/>
    </location>
</feature>
<keyword evidence="12" id="KW-1185">Reference proteome</keyword>
<evidence type="ECO:0000256" key="6">
    <source>
        <dbReference type="ARBA" id="ARBA00023180"/>
    </source>
</evidence>
<dbReference type="EMBL" id="KN817547">
    <property type="protein sequence ID" value="KJA22755.1"/>
    <property type="molecule type" value="Genomic_DNA"/>
</dbReference>
<protein>
    <submittedName>
        <fullName evidence="11">Multicopper oxidase</fullName>
    </submittedName>
</protein>
<sequence>MFSFSVIIGLSFAVGAYSSIGPNTNVYVKNKYILPDGFNRSTVLAGGTEASVSFPGPLIAGLKGNTFRLNVIDELTDTSMLTSTSIHWHGLFQEGTNWADGPVGVTQCPISPGNSFLYQFRVPDQAGTFWYHSHHSTQYCDGLRGPLVIYDPLDPNRLLYDFDDDTTVITLADWYHTPAPSAGLVPTSDATLINGKGRYAGGPTIPLAVISVLPNKRYRLRLVSISCDPNFIFSIDGHSFTIIEVDGVNHQPLVVDSIQIFVGQRYSIILNTNQPISNYWIRALPNSGNQTFDGGINSAILRYWGAPIVDPTTSSTSSNPLVETNLHPSVNPAAPGVPTPGAADVNINLDIVFNFGNLTFTVNGATFIPPTTPVLLQIISGAMTPQSLLPTGSVYVLPPNKVIEISIPGGSTGSPHPIHLHGHTFSVVRSAGSTVYNYVNPVQRDVVSAGIAGDNTTIRFKTDNAGPWILHCHIDWHLNLGLAVVMAEDVGTIATENPPSTWDNLCPVYDALPPQVFT</sequence>
<evidence type="ECO:0000256" key="3">
    <source>
        <dbReference type="ARBA" id="ARBA00023002"/>
    </source>
</evidence>
<dbReference type="OrthoDB" id="2121828at2759"/>
<dbReference type="GO" id="GO:0005507">
    <property type="term" value="F:copper ion binding"/>
    <property type="evidence" value="ECO:0007669"/>
    <property type="project" value="InterPro"/>
</dbReference>
<dbReference type="InterPro" id="IPR011707">
    <property type="entry name" value="Cu-oxidase-like_N"/>
</dbReference>
<keyword evidence="6" id="KW-0325">Glycoprotein</keyword>
<dbReference type="AlphaFoldDB" id="A0A0D2PSN8"/>
<evidence type="ECO:0000256" key="2">
    <source>
        <dbReference type="ARBA" id="ARBA00022723"/>
    </source>
</evidence>
<evidence type="ECO:0000259" key="10">
    <source>
        <dbReference type="Pfam" id="PF07732"/>
    </source>
</evidence>
<dbReference type="Gene3D" id="2.60.40.420">
    <property type="entry name" value="Cupredoxins - blue copper proteins"/>
    <property type="match status" value="3"/>
</dbReference>
<dbReference type="InterPro" id="IPR008972">
    <property type="entry name" value="Cupredoxin"/>
</dbReference>
<evidence type="ECO:0000313" key="11">
    <source>
        <dbReference type="EMBL" id="KJA22755.1"/>
    </source>
</evidence>
<organism evidence="11 12">
    <name type="scientific">Hypholoma sublateritium (strain FD-334 SS-4)</name>
    <dbReference type="NCBI Taxonomy" id="945553"/>
    <lineage>
        <taxon>Eukaryota</taxon>
        <taxon>Fungi</taxon>
        <taxon>Dikarya</taxon>
        <taxon>Basidiomycota</taxon>
        <taxon>Agaricomycotina</taxon>
        <taxon>Agaricomycetes</taxon>
        <taxon>Agaricomycetidae</taxon>
        <taxon>Agaricales</taxon>
        <taxon>Agaricineae</taxon>
        <taxon>Strophariaceae</taxon>
        <taxon>Hypholoma</taxon>
    </lineage>
</organism>
<evidence type="ECO:0000256" key="7">
    <source>
        <dbReference type="SAM" id="SignalP"/>
    </source>
</evidence>
<dbReference type="PANTHER" id="PTHR11709:SF511">
    <property type="entry name" value="LACCASE"/>
    <property type="match status" value="1"/>
</dbReference>
<keyword evidence="4" id="KW-0186">Copper</keyword>
<evidence type="ECO:0000256" key="1">
    <source>
        <dbReference type="ARBA" id="ARBA00010609"/>
    </source>
</evidence>
<evidence type="ECO:0000313" key="12">
    <source>
        <dbReference type="Proteomes" id="UP000054270"/>
    </source>
</evidence>
<dbReference type="Pfam" id="PF07732">
    <property type="entry name" value="Cu-oxidase_3"/>
    <property type="match status" value="1"/>
</dbReference>
<dbReference type="InterPro" id="IPR011706">
    <property type="entry name" value="Cu-oxidase_C"/>
</dbReference>
<evidence type="ECO:0000256" key="5">
    <source>
        <dbReference type="ARBA" id="ARBA00023157"/>
    </source>
</evidence>
<keyword evidence="2" id="KW-0479">Metal-binding</keyword>
<dbReference type="Proteomes" id="UP000054270">
    <property type="component" value="Unassembled WGS sequence"/>
</dbReference>
<dbReference type="InterPro" id="IPR001117">
    <property type="entry name" value="Cu-oxidase_2nd"/>
</dbReference>
<feature type="domain" description="Plastocyanin-like" evidence="8">
    <location>
        <begin position="166"/>
        <end position="305"/>
    </location>
</feature>
<evidence type="ECO:0000259" key="8">
    <source>
        <dbReference type="Pfam" id="PF00394"/>
    </source>
</evidence>
<dbReference type="InterPro" id="IPR045087">
    <property type="entry name" value="Cu-oxidase_fam"/>
</dbReference>
<dbReference type="PANTHER" id="PTHR11709">
    <property type="entry name" value="MULTI-COPPER OXIDASE"/>
    <property type="match status" value="1"/>
</dbReference>
<feature type="chain" id="PRO_5002260940" evidence="7">
    <location>
        <begin position="19"/>
        <end position="518"/>
    </location>
</feature>
<dbReference type="PROSITE" id="PS00080">
    <property type="entry name" value="MULTICOPPER_OXIDASE2"/>
    <property type="match status" value="1"/>
</dbReference>
<proteinExistence type="inferred from homology"/>
<dbReference type="SUPFAM" id="SSF49503">
    <property type="entry name" value="Cupredoxins"/>
    <property type="match status" value="3"/>
</dbReference>
<dbReference type="OMA" id="INVLPCD"/>
<dbReference type="Pfam" id="PF00394">
    <property type="entry name" value="Cu-oxidase"/>
    <property type="match status" value="1"/>
</dbReference>
<comment type="similarity">
    <text evidence="1">Belongs to the multicopper oxidase family.</text>
</comment>
<dbReference type="InterPro" id="IPR033138">
    <property type="entry name" value="Cu_oxidase_CS"/>
</dbReference>
<dbReference type="CDD" id="cd13903">
    <property type="entry name" value="CuRO_3_Tv-LCC_like"/>
    <property type="match status" value="1"/>
</dbReference>
<accession>A0A0D2PSN8</accession>
<dbReference type="FunFam" id="2.60.40.420:FF:000045">
    <property type="entry name" value="Laccase 2"/>
    <property type="match status" value="1"/>
</dbReference>
<feature type="signal peptide" evidence="7">
    <location>
        <begin position="1"/>
        <end position="18"/>
    </location>
</feature>
<evidence type="ECO:0000259" key="9">
    <source>
        <dbReference type="Pfam" id="PF07731"/>
    </source>
</evidence>
<dbReference type="PROSITE" id="PS00079">
    <property type="entry name" value="MULTICOPPER_OXIDASE1"/>
    <property type="match status" value="1"/>
</dbReference>
<dbReference type="STRING" id="945553.A0A0D2PSN8"/>
<feature type="domain" description="Plastocyanin-like" evidence="9">
    <location>
        <begin position="368"/>
        <end position="489"/>
    </location>
</feature>
<keyword evidence="3" id="KW-0560">Oxidoreductase</keyword>
<reference evidence="12" key="1">
    <citation type="submission" date="2014-04" db="EMBL/GenBank/DDBJ databases">
        <title>Evolutionary Origins and Diversification of the Mycorrhizal Mutualists.</title>
        <authorList>
            <consortium name="DOE Joint Genome Institute"/>
            <consortium name="Mycorrhizal Genomics Consortium"/>
            <person name="Kohler A."/>
            <person name="Kuo A."/>
            <person name="Nagy L.G."/>
            <person name="Floudas D."/>
            <person name="Copeland A."/>
            <person name="Barry K.W."/>
            <person name="Cichocki N."/>
            <person name="Veneault-Fourrey C."/>
            <person name="LaButti K."/>
            <person name="Lindquist E.A."/>
            <person name="Lipzen A."/>
            <person name="Lundell T."/>
            <person name="Morin E."/>
            <person name="Murat C."/>
            <person name="Riley R."/>
            <person name="Ohm R."/>
            <person name="Sun H."/>
            <person name="Tunlid A."/>
            <person name="Henrissat B."/>
            <person name="Grigoriev I.V."/>
            <person name="Hibbett D.S."/>
            <person name="Martin F."/>
        </authorList>
    </citation>
    <scope>NUCLEOTIDE SEQUENCE [LARGE SCALE GENOMIC DNA]</scope>
    <source>
        <strain evidence="12">FD-334 SS-4</strain>
    </source>
</reference>
<dbReference type="InterPro" id="IPR002355">
    <property type="entry name" value="Cu_oxidase_Cu_BS"/>
</dbReference>
<name>A0A0D2PSN8_HYPSF</name>
<gene>
    <name evidence="11" type="ORF">HYPSUDRAFT_201849</name>
</gene>
<dbReference type="GO" id="GO:0016491">
    <property type="term" value="F:oxidoreductase activity"/>
    <property type="evidence" value="ECO:0007669"/>
    <property type="project" value="UniProtKB-KW"/>
</dbReference>
<evidence type="ECO:0000256" key="4">
    <source>
        <dbReference type="ARBA" id="ARBA00023008"/>
    </source>
</evidence>
<keyword evidence="7" id="KW-0732">Signal</keyword>